<name>A0ABQ4YCS8_9ASTR</name>
<comment type="caution">
    <text evidence="1">The sequence shown here is derived from an EMBL/GenBank/DDBJ whole genome shotgun (WGS) entry which is preliminary data.</text>
</comment>
<keyword evidence="2" id="KW-1185">Reference proteome</keyword>
<protein>
    <submittedName>
        <fullName evidence="1">Uncharacterized protein</fullName>
    </submittedName>
</protein>
<dbReference type="EMBL" id="BQNB010010309">
    <property type="protein sequence ID" value="GJS75524.1"/>
    <property type="molecule type" value="Genomic_DNA"/>
</dbReference>
<organism evidence="1 2">
    <name type="scientific">Tanacetum coccineum</name>
    <dbReference type="NCBI Taxonomy" id="301880"/>
    <lineage>
        <taxon>Eukaryota</taxon>
        <taxon>Viridiplantae</taxon>
        <taxon>Streptophyta</taxon>
        <taxon>Embryophyta</taxon>
        <taxon>Tracheophyta</taxon>
        <taxon>Spermatophyta</taxon>
        <taxon>Magnoliopsida</taxon>
        <taxon>eudicotyledons</taxon>
        <taxon>Gunneridae</taxon>
        <taxon>Pentapetalae</taxon>
        <taxon>asterids</taxon>
        <taxon>campanulids</taxon>
        <taxon>Asterales</taxon>
        <taxon>Asteraceae</taxon>
        <taxon>Asteroideae</taxon>
        <taxon>Anthemideae</taxon>
        <taxon>Anthemidinae</taxon>
        <taxon>Tanacetum</taxon>
    </lineage>
</organism>
<evidence type="ECO:0000313" key="1">
    <source>
        <dbReference type="EMBL" id="GJS75524.1"/>
    </source>
</evidence>
<evidence type="ECO:0000313" key="2">
    <source>
        <dbReference type="Proteomes" id="UP001151760"/>
    </source>
</evidence>
<reference evidence="1" key="1">
    <citation type="journal article" date="2022" name="Int. J. Mol. Sci.">
        <title>Draft Genome of Tanacetum Coccineum: Genomic Comparison of Closely Related Tanacetum-Family Plants.</title>
        <authorList>
            <person name="Yamashiro T."/>
            <person name="Shiraishi A."/>
            <person name="Nakayama K."/>
            <person name="Satake H."/>
        </authorList>
    </citation>
    <scope>NUCLEOTIDE SEQUENCE</scope>
</reference>
<gene>
    <name evidence="1" type="ORF">Tco_0725405</name>
</gene>
<accession>A0ABQ4YCS8</accession>
<proteinExistence type="predicted"/>
<dbReference type="Proteomes" id="UP001151760">
    <property type="component" value="Unassembled WGS sequence"/>
</dbReference>
<sequence length="99" mass="11128">MSEGSQEKTSMLFIRSVFSWFLQTGESLPPMLGRTPDFRSVSPTVYCFLSRSLSLVDYRCSAPEVANSFRSGEPIIEWISMECKASAVPKNPGHPKIMY</sequence>
<reference evidence="1" key="2">
    <citation type="submission" date="2022-01" db="EMBL/GenBank/DDBJ databases">
        <authorList>
            <person name="Yamashiro T."/>
            <person name="Shiraishi A."/>
            <person name="Satake H."/>
            <person name="Nakayama K."/>
        </authorList>
    </citation>
    <scope>NUCLEOTIDE SEQUENCE</scope>
</reference>